<dbReference type="OrthoDB" id="7739966at2759"/>
<organism evidence="2 3">
    <name type="scientific">Polypedilum vanderplanki</name>
    <name type="common">Sleeping chironomid midge</name>
    <dbReference type="NCBI Taxonomy" id="319348"/>
    <lineage>
        <taxon>Eukaryota</taxon>
        <taxon>Metazoa</taxon>
        <taxon>Ecdysozoa</taxon>
        <taxon>Arthropoda</taxon>
        <taxon>Hexapoda</taxon>
        <taxon>Insecta</taxon>
        <taxon>Pterygota</taxon>
        <taxon>Neoptera</taxon>
        <taxon>Endopterygota</taxon>
        <taxon>Diptera</taxon>
        <taxon>Nematocera</taxon>
        <taxon>Chironomoidea</taxon>
        <taxon>Chironomidae</taxon>
        <taxon>Chironominae</taxon>
        <taxon>Polypedilum</taxon>
        <taxon>Polypedilum</taxon>
    </lineage>
</organism>
<dbReference type="Gene3D" id="3.40.50.300">
    <property type="entry name" value="P-loop containing nucleotide triphosphate hydrolases"/>
    <property type="match status" value="1"/>
</dbReference>
<feature type="domain" description="EF-hand" evidence="1">
    <location>
        <begin position="813"/>
        <end position="848"/>
    </location>
</feature>
<dbReference type="Proteomes" id="UP001107558">
    <property type="component" value="Chromosome 4"/>
</dbReference>
<dbReference type="SMART" id="SM00696">
    <property type="entry name" value="DM9"/>
    <property type="match status" value="2"/>
</dbReference>
<protein>
    <recommendedName>
        <fullName evidence="1">EF-hand domain-containing protein</fullName>
    </recommendedName>
</protein>
<reference evidence="2" key="1">
    <citation type="submission" date="2021-03" db="EMBL/GenBank/DDBJ databases">
        <title>Chromosome level genome of the anhydrobiotic midge Polypedilum vanderplanki.</title>
        <authorList>
            <person name="Yoshida Y."/>
            <person name="Kikawada T."/>
            <person name="Gusev O."/>
        </authorList>
    </citation>
    <scope>NUCLEOTIDE SEQUENCE</scope>
    <source>
        <strain evidence="2">NIAS01</strain>
        <tissue evidence="2">Whole body or cell culture</tissue>
    </source>
</reference>
<evidence type="ECO:0000313" key="2">
    <source>
        <dbReference type="EMBL" id="KAG5668085.1"/>
    </source>
</evidence>
<dbReference type="EMBL" id="JADBJN010000004">
    <property type="protein sequence ID" value="KAG5668085.1"/>
    <property type="molecule type" value="Genomic_DNA"/>
</dbReference>
<dbReference type="SUPFAM" id="SSF48403">
    <property type="entry name" value="Ankyrin repeat"/>
    <property type="match status" value="1"/>
</dbReference>
<dbReference type="InterPro" id="IPR006616">
    <property type="entry name" value="DM9_repeat"/>
</dbReference>
<dbReference type="InterPro" id="IPR002048">
    <property type="entry name" value="EF_hand_dom"/>
</dbReference>
<dbReference type="Pfam" id="PF11901">
    <property type="entry name" value="DM9"/>
    <property type="match status" value="1"/>
</dbReference>
<proteinExistence type="predicted"/>
<evidence type="ECO:0000259" key="1">
    <source>
        <dbReference type="PROSITE" id="PS50222"/>
    </source>
</evidence>
<dbReference type="InterPro" id="IPR027417">
    <property type="entry name" value="P-loop_NTPase"/>
</dbReference>
<dbReference type="PANTHER" id="PTHR31649:SF1">
    <property type="entry name" value="FARNESOIC ACID O-METHYL TRANSFERASE DOMAIN-CONTAINING PROTEIN"/>
    <property type="match status" value="1"/>
</dbReference>
<dbReference type="InterPro" id="IPR036770">
    <property type="entry name" value="Ankyrin_rpt-contain_sf"/>
</dbReference>
<dbReference type="GO" id="GO:0005509">
    <property type="term" value="F:calcium ion binding"/>
    <property type="evidence" value="ECO:0007669"/>
    <property type="project" value="InterPro"/>
</dbReference>
<gene>
    <name evidence="2" type="ORF">PVAND_016040</name>
</gene>
<dbReference type="PANTHER" id="PTHR31649">
    <property type="entry name" value="AGAP009604-PA"/>
    <property type="match status" value="1"/>
</dbReference>
<dbReference type="Gene3D" id="1.25.40.20">
    <property type="entry name" value="Ankyrin repeat-containing domain"/>
    <property type="match status" value="1"/>
</dbReference>
<comment type="caution">
    <text evidence="2">The sequence shown here is derived from an EMBL/GenBank/DDBJ whole genome shotgun (WGS) entry which is preliminary data.</text>
</comment>
<dbReference type="PROSITE" id="PS50222">
    <property type="entry name" value="EF_HAND_2"/>
    <property type="match status" value="1"/>
</dbReference>
<keyword evidence="3" id="KW-1185">Reference proteome</keyword>
<evidence type="ECO:0000313" key="3">
    <source>
        <dbReference type="Proteomes" id="UP001107558"/>
    </source>
</evidence>
<dbReference type="AlphaFoldDB" id="A0A9J6BEA9"/>
<sequence length="1208" mass="143117">MSSQASKRTFNLLLPTTSSALTADYNIFYNEPKTEYYIDCKTTVEGLTIIFKEYFIENFDNNENANVIFLNIDNLLGEIENLKQFELRSKKWLLIIFQSTTCQEQIVIFWRNQDSNDEYKIVLEGQSKEFSNFLIEFLIKTFQNEKSVEFPPIINASDIALTFIRDSNGYNLLMKAIENDKFDLFDELMKLPFDLHEKARTIDDEEVTAADIVWKKKNKEILLKLLENNSPFPNGFDENEASEDIKEFIKVMNEMHIAVKENNIDNVKKYLKKFPNFKFFYNLQNKSIATFAAEENNMAIYGFLLDHGCSIGRLENHVDIYKCPTEALEQIRHNNITHARIFDDRYIWYHYFNSVAVFDEHKPRRFQELMREAFEIVNENDDGKLILKITAMNNKVQTQFDFNRETINFVNPFTNIKTRGLFSPTLIKLFIGAKKMTNKNTKNEAAGILKHEHCHMALWMIFRNDCNPYGIDDDENRKKFEEIRKICQNIKNKHEFIERVYQSYRTKDFKAELIVRVPQMLTHYKNDEKTLNKQRKILKKLFDYYENFVVQSMEESLPVLQKLSDDRREIKFEELTTPLQSVIFHSSVEFQGILIKFQDLFGDKKLEFAQQLTSEQIQKILNDNKILVIGKTQKIDEEFYIEREFQWLNKIKKFKEILKLFESTKLFLVVDKAGAGKSTTFKHLLKNFKSEYKDNYVSYIDLKFYSTIYEKYNEKMKDLNLITKEILVDFLVDFLNIKDIELALFKFCFETNRVILLFDGVDEISPTYKHFFMNLVQSIKKLTMNYQWISSRRNPGEEIAQVLKLSYFILKPYTDDDIKSMIQNYLKNHKNNLDPEEIFDFLKTLDGARNENDFNNPLIIKIITEYFIKENMPLDQLNLYNLYKYLFEKKIEILGEKEKVIGKSHYNRTAGMNIWKVHQVFAIKLLTHSEDNDLKFLSIMIKWLNDKSNWKPENIYHYGFLYVDNWDKDNERPIFIHRTFAEFFMAEFFIQFYNSLFDLKFISPEEFSLLRLINLKDLEIINNFIESYKRVHSQENIPKLKERFMKVVNSSLELVHNESKTTDIEWIPWLASQGMPTEGNLVYAGYDVDHTAFYAARAYFNGDWLPAKFNPQNNRCYISYGGYEFYVEYIEYLCGEKFSWKKASNGQVPKGAVPVGKTLKGDTLYIGRAPIEGTLTPGKVHPERKSLFLPFNGDEYTISNYEVLVRLE</sequence>
<dbReference type="SUPFAM" id="SSF52540">
    <property type="entry name" value="P-loop containing nucleoside triphosphate hydrolases"/>
    <property type="match status" value="1"/>
</dbReference>
<name>A0A9J6BEA9_POLVA</name>
<accession>A0A9J6BEA9</accession>